<evidence type="ECO:0008006" key="4">
    <source>
        <dbReference type="Google" id="ProtNLM"/>
    </source>
</evidence>
<evidence type="ECO:0000313" key="3">
    <source>
        <dbReference type="Proteomes" id="UP000706151"/>
    </source>
</evidence>
<reference evidence="2 3" key="1">
    <citation type="submission" date="2020-10" db="EMBL/GenBank/DDBJ databases">
        <title>Connecting structure to function with the recovery of over 1000 high-quality activated sludge metagenome-assembled genomes encoding full-length rRNA genes using long-read sequencing.</title>
        <authorList>
            <person name="Singleton C.M."/>
            <person name="Petriglieri F."/>
            <person name="Kristensen J.M."/>
            <person name="Kirkegaard R.H."/>
            <person name="Michaelsen T.Y."/>
            <person name="Andersen M.H."/>
            <person name="Karst S.M."/>
            <person name="Dueholm M.S."/>
            <person name="Nielsen P.H."/>
            <person name="Albertsen M."/>
        </authorList>
    </citation>
    <scope>NUCLEOTIDE SEQUENCE [LARGE SCALE GENOMIC DNA]</scope>
    <source>
        <strain evidence="2">Fred_18-Q3-R57-64_BAT3C.720</strain>
    </source>
</reference>
<feature type="region of interest" description="Disordered" evidence="1">
    <location>
        <begin position="142"/>
        <end position="179"/>
    </location>
</feature>
<comment type="caution">
    <text evidence="2">The sequence shown here is derived from an EMBL/GenBank/DDBJ whole genome shotgun (WGS) entry which is preliminary data.</text>
</comment>
<feature type="compositionally biased region" description="Pro residues" evidence="1">
    <location>
        <begin position="154"/>
        <end position="179"/>
    </location>
</feature>
<organism evidence="2 3">
    <name type="scientific">Candidatus Accumulibacter affinis</name>
    <dbReference type="NCBI Taxonomy" id="2954384"/>
    <lineage>
        <taxon>Bacteria</taxon>
        <taxon>Pseudomonadati</taxon>
        <taxon>Pseudomonadota</taxon>
        <taxon>Betaproteobacteria</taxon>
        <taxon>Candidatus Accumulibacter</taxon>
    </lineage>
</organism>
<sequence>MSNPRQSTPLLVVLLTACVSLPPEGPSVMALPGSGQSFAQFRADDAMCRNYAQQAIAPSSPEAAAVNAGVASAALGTAVGAAIGAAANGSSGAAVGAGVGLLAGSASGVAASNTSSYLMQQRYDQNYVQCMYARGHKVPLVGGQTLLHDGGQSSPPPPPRGIAPPPPPPRGLPPPPPPR</sequence>
<accession>A0A935T6J1</accession>
<dbReference type="Proteomes" id="UP000706151">
    <property type="component" value="Unassembled WGS sequence"/>
</dbReference>
<dbReference type="EMBL" id="JADJOT010000008">
    <property type="protein sequence ID" value="MBK7953910.1"/>
    <property type="molecule type" value="Genomic_DNA"/>
</dbReference>
<proteinExistence type="predicted"/>
<dbReference type="PROSITE" id="PS51257">
    <property type="entry name" value="PROKAR_LIPOPROTEIN"/>
    <property type="match status" value="1"/>
</dbReference>
<protein>
    <recommendedName>
        <fullName evidence="4">Glycine-zipper-containing OmpA-like membrane domain-containing protein</fullName>
    </recommendedName>
</protein>
<name>A0A935T6J1_9PROT</name>
<dbReference type="AlphaFoldDB" id="A0A935T6J1"/>
<gene>
    <name evidence="2" type="ORF">IPK02_08130</name>
</gene>
<evidence type="ECO:0000256" key="1">
    <source>
        <dbReference type="SAM" id="MobiDB-lite"/>
    </source>
</evidence>
<evidence type="ECO:0000313" key="2">
    <source>
        <dbReference type="EMBL" id="MBK7953910.1"/>
    </source>
</evidence>